<keyword evidence="4" id="KW-1185">Reference proteome</keyword>
<reference evidence="3 4" key="1">
    <citation type="submission" date="2020-08" db="EMBL/GenBank/DDBJ databases">
        <title>Sequencing the genomes of 1000 actinobacteria strains.</title>
        <authorList>
            <person name="Klenk H.-P."/>
        </authorList>
    </citation>
    <scope>NUCLEOTIDE SEQUENCE [LARGE SCALE GENOMIC DNA]</scope>
    <source>
        <strain evidence="3 4">DSM 28967</strain>
    </source>
</reference>
<evidence type="ECO:0000313" key="3">
    <source>
        <dbReference type="EMBL" id="MBB5840606.1"/>
    </source>
</evidence>
<protein>
    <submittedName>
        <fullName evidence="3">Glucokinase</fullName>
        <ecNumber evidence="3">2.7.1.2</ecNumber>
    </submittedName>
</protein>
<dbReference type="GO" id="GO:0004340">
    <property type="term" value="F:glucokinase activity"/>
    <property type="evidence" value="ECO:0007669"/>
    <property type="project" value="UniProtKB-EC"/>
</dbReference>
<dbReference type="Pfam" id="PF00480">
    <property type="entry name" value="ROK"/>
    <property type="match status" value="1"/>
</dbReference>
<dbReference type="PANTHER" id="PTHR18964">
    <property type="entry name" value="ROK (REPRESSOR, ORF, KINASE) FAMILY"/>
    <property type="match status" value="1"/>
</dbReference>
<gene>
    <name evidence="3" type="ORF">HDA39_007340</name>
</gene>
<dbReference type="EC" id="2.7.1.2" evidence="3"/>
<dbReference type="EMBL" id="JACHMY010000001">
    <property type="protein sequence ID" value="MBB5840606.1"/>
    <property type="molecule type" value="Genomic_DNA"/>
</dbReference>
<evidence type="ECO:0000256" key="1">
    <source>
        <dbReference type="ARBA" id="ARBA00006479"/>
    </source>
</evidence>
<dbReference type="PANTHER" id="PTHR18964:SF149">
    <property type="entry name" value="BIFUNCTIONAL UDP-N-ACETYLGLUCOSAMINE 2-EPIMERASE_N-ACETYLMANNOSAMINE KINASE"/>
    <property type="match status" value="1"/>
</dbReference>
<dbReference type="RefSeq" id="WP_184803081.1">
    <property type="nucleotide sequence ID" value="NZ_JACHMY010000001.1"/>
</dbReference>
<organism evidence="3 4">
    <name type="scientific">Kribbella italica</name>
    <dbReference type="NCBI Taxonomy" id="1540520"/>
    <lineage>
        <taxon>Bacteria</taxon>
        <taxon>Bacillati</taxon>
        <taxon>Actinomycetota</taxon>
        <taxon>Actinomycetes</taxon>
        <taxon>Propionibacteriales</taxon>
        <taxon>Kribbellaceae</taxon>
        <taxon>Kribbella</taxon>
    </lineage>
</organism>
<feature type="region of interest" description="Disordered" evidence="2">
    <location>
        <begin position="292"/>
        <end position="340"/>
    </location>
</feature>
<comment type="similarity">
    <text evidence="1">Belongs to the ROK (NagC/XylR) family.</text>
</comment>
<proteinExistence type="inferred from homology"/>
<dbReference type="InterPro" id="IPR043129">
    <property type="entry name" value="ATPase_NBD"/>
</dbReference>
<dbReference type="InterPro" id="IPR000600">
    <property type="entry name" value="ROK"/>
</dbReference>
<evidence type="ECO:0000256" key="2">
    <source>
        <dbReference type="SAM" id="MobiDB-lite"/>
    </source>
</evidence>
<accession>A0A7W9JED1</accession>
<dbReference type="Proteomes" id="UP000549971">
    <property type="component" value="Unassembled WGS sequence"/>
</dbReference>
<name>A0A7W9JED1_9ACTN</name>
<evidence type="ECO:0000313" key="4">
    <source>
        <dbReference type="Proteomes" id="UP000549971"/>
    </source>
</evidence>
<dbReference type="AlphaFoldDB" id="A0A7W9JED1"/>
<keyword evidence="3" id="KW-0418">Kinase</keyword>
<dbReference type="SUPFAM" id="SSF53067">
    <property type="entry name" value="Actin-like ATPase domain"/>
    <property type="match status" value="1"/>
</dbReference>
<comment type="caution">
    <text evidence="3">The sequence shown here is derived from an EMBL/GenBank/DDBJ whole genome shotgun (WGS) entry which is preliminary data.</text>
</comment>
<keyword evidence="3" id="KW-0808">Transferase</keyword>
<dbReference type="Gene3D" id="3.30.420.40">
    <property type="match status" value="2"/>
</dbReference>
<sequence>MSDAVLGVDIGGTRIKWVRWSPASGIVDEGERETPQSGSQDVVSAVAALIRSVPVEAAGVAVPGHLSTDRSAVRLLPNLPGEWSGLRLAEKLSARTGARVRLVNDARAFALAELRLGAAREYDDVLFVTMGTGIGGALALNGRILHARGDVVGELGHMICRSDGLPCGCGAYGCLETVAGGRALVARVRAGGGHAETPQDVVRAAIDRDGLERTVLAEAGQALGTTLSNVIAYTGVTSIVIGGGVAPAFAFMRPAVEAQLAGRARLVGPVDLRFAQLGARAGAIGAALLVTPTSASPTPGDNRYEHDLDLSGTEDTGRGPAVPGDSHRAGRRPGRAVDRA</sequence>